<comment type="caution">
    <text evidence="2">The sequence shown here is derived from an EMBL/GenBank/DDBJ whole genome shotgun (WGS) entry which is preliminary data.</text>
</comment>
<accession>A0A198A0N3</accession>
<dbReference type="SUPFAM" id="SSF143597">
    <property type="entry name" value="YojJ-like"/>
    <property type="match status" value="1"/>
</dbReference>
<dbReference type="Gene3D" id="1.25.40.10">
    <property type="entry name" value="Tetratricopeptide repeat domain"/>
    <property type="match status" value="1"/>
</dbReference>
<evidence type="ECO:0000313" key="2">
    <source>
        <dbReference type="EMBL" id="OAS14735.1"/>
    </source>
</evidence>
<evidence type="ECO:0000259" key="1">
    <source>
        <dbReference type="PROSITE" id="PS51794"/>
    </source>
</evidence>
<sequence length="856" mass="98633">MKVFEYINKQVYENLEQVLQKLDDRLDLKLYAFLLDENQECIQTVRVKSVLSDLQGQETDVIQEELSGPEEVFRKIGLAHKDPGTNLKDFLIRLDTNSFKTSLCPVVVLAESNISENGVAIESSEEQPLRQESNEWNIFYSNSFELEIDAGHCTLKYILLIEYTDSVTRSIFLERPQLSFLRMILDYYFKDYYKVSGDKELLFVNEDNKVEIKYKENSSQFLQRMARLFFGKTQDFIVNGFDLIDVSRADIELTETERNQYYINNLLEKIDGISTRTYEGEIPFGCMLLLNTSMLEDSKLVKYSIRFQNHQPIYLEDARRIRKLLELTNKEKDLYLIADDKAIYGVGEIDWGQLGDNLLFKVEFKGLSRYDLLLVTTEKKENTDAHVVVEDESKIFKMTMNLEIVSHKLTSISFKQPGIGSGGFTHELFERTMKAQFKEVVPPITHEGIQKLRLIIQKATEQQNGTMVVITDPVTADSELKKLRKQSTPILPTDISPAFIKHLTSIDGAIYFDTEGDCHAIGVILDGLAQQHLGDASRGARFHSAHRYLEKLKSDTKGCVIAIISEDGMINLIPEQVNEAIVRQVVRAMISYIRENDELSEETFQDYERRLKEVETETTIDHHHYFKVAAAFFDKKHYLKAAYYYDKGLKVCGHFIIKYNRALALSYFRQGMSDGISKSSKLESLKAVVEQIEIIFNMAADHEISHHDYNRRALALSGIGRLSDSKTKEINFNKALLDYTKSIEIKTVSKYILYRNRGYLHLEMGSFYEALDDLIFSELILSEEETLMSIERLIKRDVSLFVHALTSYSEKKNEKHDSENLKKLLEEYGAKLAEDHPEVAAALEQHGMNQKQPEDE</sequence>
<organism evidence="2 3">
    <name type="scientific">Paenibacillus oryzisoli</name>
    <dbReference type="NCBI Taxonomy" id="1850517"/>
    <lineage>
        <taxon>Bacteria</taxon>
        <taxon>Bacillati</taxon>
        <taxon>Bacillota</taxon>
        <taxon>Bacilli</taxon>
        <taxon>Bacillales</taxon>
        <taxon>Paenibacillaceae</taxon>
        <taxon>Paenibacillus</taxon>
    </lineage>
</organism>
<keyword evidence="3" id="KW-1185">Reference proteome</keyword>
<protein>
    <recommendedName>
        <fullName evidence="1">DAC domain-containing protein</fullName>
    </recommendedName>
</protein>
<dbReference type="Pfam" id="PF02457">
    <property type="entry name" value="DAC"/>
    <property type="match status" value="1"/>
</dbReference>
<dbReference type="InterPro" id="IPR048555">
    <property type="entry name" value="DACNH"/>
</dbReference>
<feature type="domain" description="DAC" evidence="1">
    <location>
        <begin position="430"/>
        <end position="584"/>
    </location>
</feature>
<dbReference type="Gene3D" id="3.40.1700.10">
    <property type="entry name" value="DNA integrity scanning protein, DisA, N-terminal domain"/>
    <property type="match status" value="1"/>
</dbReference>
<dbReference type="SUPFAM" id="SSF48452">
    <property type="entry name" value="TPR-like"/>
    <property type="match status" value="1"/>
</dbReference>
<dbReference type="RefSeq" id="WP_068669291.1">
    <property type="nucleotide sequence ID" value="NZ_LYPB01000088.1"/>
</dbReference>
<dbReference type="InterPro" id="IPR036888">
    <property type="entry name" value="DNA_integrity_DisA_N_sf"/>
</dbReference>
<dbReference type="OrthoDB" id="5569081at2"/>
<proteinExistence type="predicted"/>
<dbReference type="PROSITE" id="PS51794">
    <property type="entry name" value="DAC"/>
    <property type="match status" value="1"/>
</dbReference>
<dbReference type="AlphaFoldDB" id="A0A198A0N3"/>
<gene>
    <name evidence="2" type="ORF">A8708_23850</name>
</gene>
<reference evidence="2 3" key="1">
    <citation type="submission" date="2016-05" db="EMBL/GenBank/DDBJ databases">
        <title>Paenibacillus sp. 1ZS3-15 nov., isolated from the rhizosphere soil.</title>
        <authorList>
            <person name="Zhang X.X."/>
            <person name="Zhang J."/>
        </authorList>
    </citation>
    <scope>NUCLEOTIDE SEQUENCE [LARGE SCALE GENOMIC DNA]</scope>
    <source>
        <strain evidence="2 3">1ZS3-15</strain>
    </source>
</reference>
<dbReference type="InterPro" id="IPR003390">
    <property type="entry name" value="DNA_integrity_scan_DisA_N"/>
</dbReference>
<dbReference type="Pfam" id="PF21750">
    <property type="entry name" value="DACNH"/>
    <property type="match status" value="1"/>
</dbReference>
<name>A0A198A0N3_9BACL</name>
<dbReference type="Proteomes" id="UP000078454">
    <property type="component" value="Unassembled WGS sequence"/>
</dbReference>
<dbReference type="EMBL" id="LYPB01000088">
    <property type="protein sequence ID" value="OAS14735.1"/>
    <property type="molecule type" value="Genomic_DNA"/>
</dbReference>
<dbReference type="STRING" id="1850517.A8708_23850"/>
<dbReference type="InterPro" id="IPR011990">
    <property type="entry name" value="TPR-like_helical_dom_sf"/>
</dbReference>
<evidence type="ECO:0000313" key="3">
    <source>
        <dbReference type="Proteomes" id="UP000078454"/>
    </source>
</evidence>